<accession>A0A182KIJ7</accession>
<proteinExistence type="predicted"/>
<name>A0A182KIJ7_9DIPT</name>
<evidence type="ECO:0000313" key="2">
    <source>
        <dbReference type="Proteomes" id="UP000075881"/>
    </source>
</evidence>
<evidence type="ECO:0000313" key="1">
    <source>
        <dbReference type="EnsemblMetazoa" id="ACHR014271-PA"/>
    </source>
</evidence>
<dbReference type="VEuPathDB" id="VectorBase:ACHR014271"/>
<sequence length="70" mass="7866">MGVRVQVLSLKSTDCWRAIAWNYSFRHGALGTGTFWAQHSFYEASSQFVFRKDKLLVLRASVPVPSSSEG</sequence>
<reference evidence="1" key="2">
    <citation type="submission" date="2020-05" db="UniProtKB">
        <authorList>
            <consortium name="EnsemblMetazoa"/>
        </authorList>
    </citation>
    <scope>IDENTIFICATION</scope>
    <source>
        <strain evidence="1">ACHKN1017</strain>
    </source>
</reference>
<reference evidence="2" key="1">
    <citation type="submission" date="2013-03" db="EMBL/GenBank/DDBJ databases">
        <title>The Genome Sequence of Anopheles christyi ACHKN1017.</title>
        <authorList>
            <consortium name="The Broad Institute Genomics Platform"/>
            <person name="Neafsey D.E."/>
            <person name="Besansky N."/>
            <person name="Walker B."/>
            <person name="Young S.K."/>
            <person name="Zeng Q."/>
            <person name="Gargeya S."/>
            <person name="Fitzgerald M."/>
            <person name="Haas B."/>
            <person name="Abouelleil A."/>
            <person name="Allen A.W."/>
            <person name="Alvarado L."/>
            <person name="Arachchi H.M."/>
            <person name="Berlin A.M."/>
            <person name="Chapman S.B."/>
            <person name="Gainer-Dewar J."/>
            <person name="Goldberg J."/>
            <person name="Griggs A."/>
            <person name="Gujja S."/>
            <person name="Hansen M."/>
            <person name="Howarth C."/>
            <person name="Imamovic A."/>
            <person name="Ireland A."/>
            <person name="Larimer J."/>
            <person name="McCowan C."/>
            <person name="Murphy C."/>
            <person name="Pearson M."/>
            <person name="Poon T.W."/>
            <person name="Priest M."/>
            <person name="Roberts A."/>
            <person name="Saif S."/>
            <person name="Shea T."/>
            <person name="Sisk P."/>
            <person name="Sykes S."/>
            <person name="Wortman J."/>
            <person name="Nusbaum C."/>
            <person name="Birren B."/>
        </authorList>
    </citation>
    <scope>NUCLEOTIDE SEQUENCE [LARGE SCALE GENOMIC DNA]</scope>
    <source>
        <strain evidence="2">ACHKN1017</strain>
    </source>
</reference>
<organism evidence="1 2">
    <name type="scientific">Anopheles christyi</name>
    <dbReference type="NCBI Taxonomy" id="43041"/>
    <lineage>
        <taxon>Eukaryota</taxon>
        <taxon>Metazoa</taxon>
        <taxon>Ecdysozoa</taxon>
        <taxon>Arthropoda</taxon>
        <taxon>Hexapoda</taxon>
        <taxon>Insecta</taxon>
        <taxon>Pterygota</taxon>
        <taxon>Neoptera</taxon>
        <taxon>Endopterygota</taxon>
        <taxon>Diptera</taxon>
        <taxon>Nematocera</taxon>
        <taxon>Culicoidea</taxon>
        <taxon>Culicidae</taxon>
        <taxon>Anophelinae</taxon>
        <taxon>Anopheles</taxon>
    </lineage>
</organism>
<dbReference type="Proteomes" id="UP000075881">
    <property type="component" value="Unassembled WGS sequence"/>
</dbReference>
<keyword evidence="2" id="KW-1185">Reference proteome</keyword>
<protein>
    <submittedName>
        <fullName evidence="1">Uncharacterized protein</fullName>
    </submittedName>
</protein>
<dbReference type="AlphaFoldDB" id="A0A182KIJ7"/>
<dbReference type="EnsemblMetazoa" id="ACHR014271-RA">
    <property type="protein sequence ID" value="ACHR014271-PA"/>
    <property type="gene ID" value="ACHR014271"/>
</dbReference>